<feature type="region of interest" description="Disordered" evidence="1">
    <location>
        <begin position="210"/>
        <end position="325"/>
    </location>
</feature>
<name>A0A9P0Q5D7_ACAOB</name>
<evidence type="ECO:0000313" key="2">
    <source>
        <dbReference type="EMBL" id="CAH2011548.1"/>
    </source>
</evidence>
<evidence type="ECO:0000313" key="3">
    <source>
        <dbReference type="Proteomes" id="UP001152888"/>
    </source>
</evidence>
<proteinExistence type="predicted"/>
<keyword evidence="3" id="KW-1185">Reference proteome</keyword>
<dbReference type="AlphaFoldDB" id="A0A9P0Q5D7"/>
<feature type="compositionally biased region" description="Basic and acidic residues" evidence="1">
    <location>
        <begin position="288"/>
        <end position="311"/>
    </location>
</feature>
<sequence length="480" mass="54227">MKEEIAIQKVRTMEKLSYLEAKKKVIRPIPQKSYSEIAATTKTSFNPEARITPMQDLVRQWKAKPLHGQYRSRIEDNAIDTKASQGWLQSDISELSNGNEEANCISTEDATRSSYEGTSSGEHIFMSAPSWAENWKSFLLMIEKHNLLLESLQEALSGVRGRMLKNNPQDVKMGVEKAFHLVNNLTSLTKDLKGRGESFQKELAITPRESLRYRPRAASTGTAIVRPRGEKREASRTPEEKRDPNKGKTDTLSQPASKASPGQSQDHHEQGNNEEGFQVVTNRKKEGRKVQKEKRKEKVASKEHKADKEGRAAPSNRTRKRRTSEAVKVTAVLRSFADILKTMKAKVNPAETETELLSIRRTRDNDMLFVLKKGGKASEFAHALAEAVKEKAEVKSLTLFKTLELRDLDETVTVEEVINALHQKLDKDAVDMNCRLFSRRDAPKVALIKTSELDAEHLLKGSYWLGELQDTRACRSDEMS</sequence>
<organism evidence="2 3">
    <name type="scientific">Acanthoscelides obtectus</name>
    <name type="common">Bean weevil</name>
    <name type="synonym">Bruchus obtectus</name>
    <dbReference type="NCBI Taxonomy" id="200917"/>
    <lineage>
        <taxon>Eukaryota</taxon>
        <taxon>Metazoa</taxon>
        <taxon>Ecdysozoa</taxon>
        <taxon>Arthropoda</taxon>
        <taxon>Hexapoda</taxon>
        <taxon>Insecta</taxon>
        <taxon>Pterygota</taxon>
        <taxon>Neoptera</taxon>
        <taxon>Endopterygota</taxon>
        <taxon>Coleoptera</taxon>
        <taxon>Polyphaga</taxon>
        <taxon>Cucujiformia</taxon>
        <taxon>Chrysomeloidea</taxon>
        <taxon>Chrysomelidae</taxon>
        <taxon>Bruchinae</taxon>
        <taxon>Bruchini</taxon>
        <taxon>Acanthoscelides</taxon>
    </lineage>
</organism>
<evidence type="ECO:0000256" key="1">
    <source>
        <dbReference type="SAM" id="MobiDB-lite"/>
    </source>
</evidence>
<feature type="compositionally biased region" description="Basic and acidic residues" evidence="1">
    <location>
        <begin position="227"/>
        <end position="249"/>
    </location>
</feature>
<protein>
    <submittedName>
        <fullName evidence="2">Uncharacterized protein</fullName>
    </submittedName>
</protein>
<gene>
    <name evidence="2" type="ORF">ACAOBT_LOCUS32234</name>
</gene>
<comment type="caution">
    <text evidence="2">The sequence shown here is derived from an EMBL/GenBank/DDBJ whole genome shotgun (WGS) entry which is preliminary data.</text>
</comment>
<dbReference type="OrthoDB" id="8068971at2759"/>
<dbReference type="Proteomes" id="UP001152888">
    <property type="component" value="Unassembled WGS sequence"/>
</dbReference>
<reference evidence="2" key="1">
    <citation type="submission" date="2022-03" db="EMBL/GenBank/DDBJ databases">
        <authorList>
            <person name="Sayadi A."/>
        </authorList>
    </citation>
    <scope>NUCLEOTIDE SEQUENCE</scope>
</reference>
<feature type="compositionally biased region" description="Polar residues" evidence="1">
    <location>
        <begin position="250"/>
        <end position="264"/>
    </location>
</feature>
<accession>A0A9P0Q5D7</accession>
<dbReference type="EMBL" id="CAKOFQ010008083">
    <property type="protein sequence ID" value="CAH2011548.1"/>
    <property type="molecule type" value="Genomic_DNA"/>
</dbReference>